<organism evidence="1 2">
    <name type="scientific">Paracholeplasma manati</name>
    <dbReference type="NCBI Taxonomy" id="591373"/>
    <lineage>
        <taxon>Bacteria</taxon>
        <taxon>Bacillati</taxon>
        <taxon>Mycoplasmatota</taxon>
        <taxon>Mollicutes</taxon>
        <taxon>Acholeplasmatales</taxon>
        <taxon>Acholeplasmataceae</taxon>
        <taxon>Paracholeplasma</taxon>
    </lineage>
</organism>
<dbReference type="EMBL" id="JAOVQM010000001">
    <property type="protein sequence ID" value="MCV2231583.1"/>
    <property type="molecule type" value="Genomic_DNA"/>
</dbReference>
<reference evidence="1" key="1">
    <citation type="submission" date="2022-09" db="EMBL/GenBank/DDBJ databases">
        <title>Novel Mycoplasma species identified in domestic and wild animals.</title>
        <authorList>
            <person name="Volokhov D.V."/>
            <person name="Furtak V.A."/>
            <person name="Zagorodnyaya T.A."/>
        </authorList>
    </citation>
    <scope>NUCLEOTIDE SEQUENCE</scope>
    <source>
        <strain evidence="1">Oakley</strain>
    </source>
</reference>
<name>A0ABT2Y560_9MOLU</name>
<dbReference type="InterPro" id="IPR038690">
    <property type="entry name" value="NusG_2_sf"/>
</dbReference>
<evidence type="ECO:0000313" key="2">
    <source>
        <dbReference type="Proteomes" id="UP001177160"/>
    </source>
</evidence>
<dbReference type="Pfam" id="PF07009">
    <property type="entry name" value="NusG_II"/>
    <property type="match status" value="1"/>
</dbReference>
<gene>
    <name evidence="1" type="ORF">N7548_01900</name>
</gene>
<accession>A0ABT2Y560</accession>
<proteinExistence type="predicted"/>
<comment type="caution">
    <text evidence="1">The sequence shown here is derived from an EMBL/GenBank/DDBJ whole genome shotgun (WGS) entry which is preliminary data.</text>
</comment>
<dbReference type="RefSeq" id="WP_263607721.1">
    <property type="nucleotide sequence ID" value="NZ_JAOVQM010000001.1"/>
</dbReference>
<dbReference type="Gene3D" id="2.60.320.10">
    <property type="entry name" value="N-utilization substance G protein NusG, insert domain"/>
    <property type="match status" value="1"/>
</dbReference>
<protein>
    <submittedName>
        <fullName evidence="1">NusG domain II-containing protein</fullName>
    </submittedName>
</protein>
<sequence>MKTKTKHDTLVVGVLLILFGAILVISLVTRKSGEQAYIKYKNTTMFAINLENGEFTKANNQTVYTVDALPDIQGDQLLIESIEFTDLTLGQGIVKYQNNYFILGNLGFIWIEYKDNKVRVKEETSPYNICSRVGFSDLQPIICLPNYVTIEFRDLGLDVII</sequence>
<keyword evidence="2" id="KW-1185">Reference proteome</keyword>
<evidence type="ECO:0000313" key="1">
    <source>
        <dbReference type="EMBL" id="MCV2231583.1"/>
    </source>
</evidence>
<dbReference type="Proteomes" id="UP001177160">
    <property type="component" value="Unassembled WGS sequence"/>
</dbReference>